<dbReference type="Proteomes" id="UP001148838">
    <property type="component" value="Unassembled WGS sequence"/>
</dbReference>
<dbReference type="InterPro" id="IPR002492">
    <property type="entry name" value="Transposase_Tc1-like"/>
</dbReference>
<keyword evidence="3" id="KW-1185">Reference proteome</keyword>
<proteinExistence type="predicted"/>
<sequence>MWDPRTGDRHRGRPRKRWADFYTTQAVVSVLHPTILRAYQISALSRTSLPVMWIIYGSGRQHSLKWVKGNWSRPVCPVVQQEEVESMPASSYECTMVQCVLHGALREKTSSAKMLRNALQNVGNVVVSTQTVTNRLHERDLNARRLLRCPAIRRGNREARALWCQQHGDWADDQWSLVSLATNHALAYIHILEHGCPNTVKREESGLTPSYSLQENDMFMHVLCFKTSN</sequence>
<evidence type="ECO:0000259" key="1">
    <source>
        <dbReference type="Pfam" id="PF01498"/>
    </source>
</evidence>
<gene>
    <name evidence="2" type="ORF">ANN_22319</name>
</gene>
<protein>
    <recommendedName>
        <fullName evidence="1">Transposase Tc1-like domain-containing protein</fullName>
    </recommendedName>
</protein>
<accession>A0ABQ8S7U0</accession>
<reference evidence="2 3" key="1">
    <citation type="journal article" date="2022" name="Allergy">
        <title>Genome assembly and annotation of Periplaneta americana reveal a comprehensive cockroach allergen profile.</title>
        <authorList>
            <person name="Wang L."/>
            <person name="Xiong Q."/>
            <person name="Saelim N."/>
            <person name="Wang L."/>
            <person name="Nong W."/>
            <person name="Wan A.T."/>
            <person name="Shi M."/>
            <person name="Liu X."/>
            <person name="Cao Q."/>
            <person name="Hui J.H.L."/>
            <person name="Sookrung N."/>
            <person name="Leung T.F."/>
            <person name="Tungtrongchitr A."/>
            <person name="Tsui S.K.W."/>
        </authorList>
    </citation>
    <scope>NUCLEOTIDE SEQUENCE [LARGE SCALE GENOMIC DNA]</scope>
    <source>
        <strain evidence="2">PWHHKU_190912</strain>
    </source>
</reference>
<comment type="caution">
    <text evidence="2">The sequence shown here is derived from an EMBL/GenBank/DDBJ whole genome shotgun (WGS) entry which is preliminary data.</text>
</comment>
<evidence type="ECO:0000313" key="2">
    <source>
        <dbReference type="EMBL" id="KAJ4430109.1"/>
    </source>
</evidence>
<name>A0ABQ8S7U0_PERAM</name>
<dbReference type="EMBL" id="JAJSOF020000033">
    <property type="protein sequence ID" value="KAJ4430109.1"/>
    <property type="molecule type" value="Genomic_DNA"/>
</dbReference>
<dbReference type="Pfam" id="PF01498">
    <property type="entry name" value="HTH_Tnp_Tc3_2"/>
    <property type="match status" value="1"/>
</dbReference>
<feature type="domain" description="Transposase Tc1-like" evidence="1">
    <location>
        <begin position="107"/>
        <end position="167"/>
    </location>
</feature>
<evidence type="ECO:0000313" key="3">
    <source>
        <dbReference type="Proteomes" id="UP001148838"/>
    </source>
</evidence>
<organism evidence="2 3">
    <name type="scientific">Periplaneta americana</name>
    <name type="common">American cockroach</name>
    <name type="synonym">Blatta americana</name>
    <dbReference type="NCBI Taxonomy" id="6978"/>
    <lineage>
        <taxon>Eukaryota</taxon>
        <taxon>Metazoa</taxon>
        <taxon>Ecdysozoa</taxon>
        <taxon>Arthropoda</taxon>
        <taxon>Hexapoda</taxon>
        <taxon>Insecta</taxon>
        <taxon>Pterygota</taxon>
        <taxon>Neoptera</taxon>
        <taxon>Polyneoptera</taxon>
        <taxon>Dictyoptera</taxon>
        <taxon>Blattodea</taxon>
        <taxon>Blattoidea</taxon>
        <taxon>Blattidae</taxon>
        <taxon>Blattinae</taxon>
        <taxon>Periplaneta</taxon>
    </lineage>
</organism>